<dbReference type="AlphaFoldDB" id="A0A2P6SMM0"/>
<gene>
    <name evidence="1" type="ORF">RchiOBHm_Chr1g0375551</name>
</gene>
<keyword evidence="2" id="KW-1185">Reference proteome</keyword>
<comment type="caution">
    <text evidence="1">The sequence shown here is derived from an EMBL/GenBank/DDBJ whole genome shotgun (WGS) entry which is preliminary data.</text>
</comment>
<evidence type="ECO:0000313" key="2">
    <source>
        <dbReference type="Proteomes" id="UP000238479"/>
    </source>
</evidence>
<protein>
    <submittedName>
        <fullName evidence="1">Uncharacterized protein</fullName>
    </submittedName>
</protein>
<sequence length="62" mass="6948">MLDKSPTFGRLVIKSRETLSHGRVGIDSGSNSPGVFWRSILSCWHVKQVLVYSVTSSRIWGQ</sequence>
<proteinExistence type="predicted"/>
<dbReference type="EMBL" id="PDCK01000039">
    <property type="protein sequence ID" value="PRQ59926.1"/>
    <property type="molecule type" value="Genomic_DNA"/>
</dbReference>
<accession>A0A2P6SMM0</accession>
<evidence type="ECO:0000313" key="1">
    <source>
        <dbReference type="EMBL" id="PRQ59926.1"/>
    </source>
</evidence>
<dbReference type="Proteomes" id="UP000238479">
    <property type="component" value="Chromosome 1"/>
</dbReference>
<organism evidence="1 2">
    <name type="scientific">Rosa chinensis</name>
    <name type="common">China rose</name>
    <dbReference type="NCBI Taxonomy" id="74649"/>
    <lineage>
        <taxon>Eukaryota</taxon>
        <taxon>Viridiplantae</taxon>
        <taxon>Streptophyta</taxon>
        <taxon>Embryophyta</taxon>
        <taxon>Tracheophyta</taxon>
        <taxon>Spermatophyta</taxon>
        <taxon>Magnoliopsida</taxon>
        <taxon>eudicotyledons</taxon>
        <taxon>Gunneridae</taxon>
        <taxon>Pentapetalae</taxon>
        <taxon>rosids</taxon>
        <taxon>fabids</taxon>
        <taxon>Rosales</taxon>
        <taxon>Rosaceae</taxon>
        <taxon>Rosoideae</taxon>
        <taxon>Rosoideae incertae sedis</taxon>
        <taxon>Rosa</taxon>
    </lineage>
</organism>
<dbReference type="Gramene" id="PRQ59926">
    <property type="protein sequence ID" value="PRQ59926"/>
    <property type="gene ID" value="RchiOBHm_Chr1g0375551"/>
</dbReference>
<name>A0A2P6SMM0_ROSCH</name>
<reference evidence="1 2" key="1">
    <citation type="journal article" date="2018" name="Nat. Genet.">
        <title>The Rosa genome provides new insights in the design of modern roses.</title>
        <authorList>
            <person name="Bendahmane M."/>
        </authorList>
    </citation>
    <scope>NUCLEOTIDE SEQUENCE [LARGE SCALE GENOMIC DNA]</scope>
    <source>
        <strain evidence="2">cv. Old Blush</strain>
    </source>
</reference>